<dbReference type="EMBL" id="CM055745">
    <property type="protein sequence ID" value="KAJ7998177.1"/>
    <property type="molecule type" value="Genomic_DNA"/>
</dbReference>
<evidence type="ECO:0000313" key="2">
    <source>
        <dbReference type="Proteomes" id="UP001157502"/>
    </source>
</evidence>
<organism evidence="1 2">
    <name type="scientific">Dallia pectoralis</name>
    <name type="common">Alaska blackfish</name>
    <dbReference type="NCBI Taxonomy" id="75939"/>
    <lineage>
        <taxon>Eukaryota</taxon>
        <taxon>Metazoa</taxon>
        <taxon>Chordata</taxon>
        <taxon>Craniata</taxon>
        <taxon>Vertebrata</taxon>
        <taxon>Euteleostomi</taxon>
        <taxon>Actinopterygii</taxon>
        <taxon>Neopterygii</taxon>
        <taxon>Teleostei</taxon>
        <taxon>Protacanthopterygii</taxon>
        <taxon>Esociformes</taxon>
        <taxon>Umbridae</taxon>
        <taxon>Dallia</taxon>
    </lineage>
</organism>
<proteinExistence type="predicted"/>
<comment type="caution">
    <text evidence="1">The sequence shown here is derived from an EMBL/GenBank/DDBJ whole genome shotgun (WGS) entry which is preliminary data.</text>
</comment>
<accession>A0ACC2G3R6</accession>
<protein>
    <submittedName>
        <fullName evidence="1">Uncharacterized protein</fullName>
    </submittedName>
</protein>
<evidence type="ECO:0000313" key="1">
    <source>
        <dbReference type="EMBL" id="KAJ7998177.1"/>
    </source>
</evidence>
<gene>
    <name evidence="1" type="ORF">DPEC_G00219890</name>
</gene>
<dbReference type="Proteomes" id="UP001157502">
    <property type="component" value="Chromosome 18"/>
</dbReference>
<keyword evidence="2" id="KW-1185">Reference proteome</keyword>
<sequence length="189" mass="20688">MRREVTFLGHQVGEKGVGTLLDKVEAVRDWPVPTTKQQVKSFLGLASNYRRFVKGFANIAFPLTGLLGKNREFKWTSECQKAFAILKRALGEAPVIAPPVPSEPFILDTDASNVGMGAVLAQPGPEGERVVAYFSRTFRRPSREEVGPLSPAVKGLWAGFSELRLAEGVLQRGWKAPATGEVTWQVVVP</sequence>
<reference evidence="1" key="1">
    <citation type="submission" date="2021-05" db="EMBL/GenBank/DDBJ databases">
        <authorList>
            <person name="Pan Q."/>
            <person name="Jouanno E."/>
            <person name="Zahm M."/>
            <person name="Klopp C."/>
            <person name="Cabau C."/>
            <person name="Louis A."/>
            <person name="Berthelot C."/>
            <person name="Parey E."/>
            <person name="Roest Crollius H."/>
            <person name="Montfort J."/>
            <person name="Robinson-Rechavi M."/>
            <person name="Bouchez O."/>
            <person name="Lampietro C."/>
            <person name="Lopez Roques C."/>
            <person name="Donnadieu C."/>
            <person name="Postlethwait J."/>
            <person name="Bobe J."/>
            <person name="Dillon D."/>
            <person name="Chandos A."/>
            <person name="von Hippel F."/>
            <person name="Guiguen Y."/>
        </authorList>
    </citation>
    <scope>NUCLEOTIDE SEQUENCE</scope>
    <source>
        <strain evidence="1">YG-Jan2019</strain>
    </source>
</reference>
<name>A0ACC2G3R6_DALPE</name>